<comment type="caution">
    <text evidence="1">The sequence shown here is derived from an EMBL/GenBank/DDBJ whole genome shotgun (WGS) entry which is preliminary data.</text>
</comment>
<proteinExistence type="predicted"/>
<evidence type="ECO:0000313" key="2">
    <source>
        <dbReference type="Proteomes" id="UP000608522"/>
    </source>
</evidence>
<accession>A0ABQ3T353</accession>
<dbReference type="Proteomes" id="UP000608522">
    <property type="component" value="Unassembled WGS sequence"/>
</dbReference>
<gene>
    <name evidence="1" type="ORF">Sspor_03460</name>
</gene>
<sequence>MYELTYAERIQYKRRQDTAYQAGQDAVSNLQAALALADLTLPSLSNDGPVAGHGFVRLGGCNASFANRLAEVIAAGAYALQYRPKAGTVEPPQEGLQHQLGVRGVEVDDYRILRAEDPAAPDPIVAFLLAVRGTTRCPARVDRRPAPAH</sequence>
<organism evidence="1 2">
    <name type="scientific">Streptomyces spororaveus</name>
    <dbReference type="NCBI Taxonomy" id="284039"/>
    <lineage>
        <taxon>Bacteria</taxon>
        <taxon>Bacillati</taxon>
        <taxon>Actinomycetota</taxon>
        <taxon>Actinomycetes</taxon>
        <taxon>Kitasatosporales</taxon>
        <taxon>Streptomycetaceae</taxon>
        <taxon>Streptomyces</taxon>
    </lineage>
</organism>
<name>A0ABQ3T353_9ACTN</name>
<protein>
    <submittedName>
        <fullName evidence="1">Uncharacterized protein</fullName>
    </submittedName>
</protein>
<dbReference type="RefSeq" id="WP_237403593.1">
    <property type="nucleotide sequence ID" value="NZ_BAAATO010000042.1"/>
</dbReference>
<evidence type="ECO:0000313" key="1">
    <source>
        <dbReference type="EMBL" id="GHI74785.1"/>
    </source>
</evidence>
<keyword evidence="2" id="KW-1185">Reference proteome</keyword>
<dbReference type="EMBL" id="BNED01000003">
    <property type="protein sequence ID" value="GHI74785.1"/>
    <property type="molecule type" value="Genomic_DNA"/>
</dbReference>
<reference evidence="2" key="1">
    <citation type="submission" date="2023-07" db="EMBL/GenBank/DDBJ databases">
        <title>Whole genome shotgun sequence of Streptomyces spororaveus NBRC 15456.</title>
        <authorList>
            <person name="Komaki H."/>
            <person name="Tamura T."/>
        </authorList>
    </citation>
    <scope>NUCLEOTIDE SEQUENCE [LARGE SCALE GENOMIC DNA]</scope>
    <source>
        <strain evidence="2">NBRC 15456</strain>
    </source>
</reference>